<keyword evidence="1" id="KW-0175">Coiled coil</keyword>
<gene>
    <name evidence="4" type="ORF">SAMN04488094_101663</name>
</gene>
<dbReference type="InterPro" id="IPR058625">
    <property type="entry name" value="MdtA-like_BSH"/>
</dbReference>
<evidence type="ECO:0000259" key="3">
    <source>
        <dbReference type="Pfam" id="PF25963"/>
    </source>
</evidence>
<dbReference type="GO" id="GO:0055085">
    <property type="term" value="P:transmembrane transport"/>
    <property type="evidence" value="ECO:0007669"/>
    <property type="project" value="InterPro"/>
</dbReference>
<dbReference type="InterPro" id="IPR050739">
    <property type="entry name" value="MFP"/>
</dbReference>
<dbReference type="Pfam" id="PF25963">
    <property type="entry name" value="Beta-barrel_AAEA"/>
    <property type="match status" value="1"/>
</dbReference>
<feature type="domain" description="Multidrug resistance protein MdtA-like barrel-sandwich hybrid" evidence="2">
    <location>
        <begin position="53"/>
        <end position="246"/>
    </location>
</feature>
<dbReference type="RefSeq" id="WP_093359211.1">
    <property type="nucleotide sequence ID" value="NZ_FOLG01000001.1"/>
</dbReference>
<dbReference type="Gene3D" id="2.40.50.100">
    <property type="match status" value="1"/>
</dbReference>
<evidence type="ECO:0000313" key="5">
    <source>
        <dbReference type="Proteomes" id="UP000198728"/>
    </source>
</evidence>
<feature type="domain" description="p-hydroxybenzoic acid efflux pump subunit AaeA-like beta-barrel" evidence="3">
    <location>
        <begin position="252"/>
        <end position="338"/>
    </location>
</feature>
<dbReference type="Gene3D" id="1.10.287.470">
    <property type="entry name" value="Helix hairpin bin"/>
    <property type="match status" value="2"/>
</dbReference>
<sequence length="357" mass="38206">MFSNATRHVATFIALAVGVLGVVGVLYAWGLPPFEPDAQITEDAYVRGQVTFLAPQVAGEVSEIAVGDFEDVARGDLLLRLDDSTYKQQLAQAEARLESAHADLASAKQDRLSASASVESAEAGVASARAALEVARTDLDRATELRDRGVITEQDSQGRRLAFDQARAALRQAEAQAETTRQEVESIAVKRRSREAAVREAEAAVNLAKLDLEHTRILAPVDGKLGEISARVGQYVTPGARLAALVPERKWIIANFKETQLSGMDIGQKVSFTVDALGEARFTGHIESFSPATGSEFSVLGSSNATGNFIKIAQRLPVRIAIDPDQYLSERLVPGMSVVAEVGTAPEDGRKLARAGN</sequence>
<feature type="coiled-coil region" evidence="1">
    <location>
        <begin position="90"/>
        <end position="190"/>
    </location>
</feature>
<dbReference type="Gene3D" id="2.40.30.170">
    <property type="match status" value="1"/>
</dbReference>
<dbReference type="InterPro" id="IPR058634">
    <property type="entry name" value="AaeA-lik-b-barrel"/>
</dbReference>
<dbReference type="Pfam" id="PF25917">
    <property type="entry name" value="BSH_RND"/>
    <property type="match status" value="1"/>
</dbReference>
<dbReference type="AlphaFoldDB" id="A0A1I1ECK0"/>
<evidence type="ECO:0000313" key="4">
    <source>
        <dbReference type="EMBL" id="SFB82653.1"/>
    </source>
</evidence>
<dbReference type="EMBL" id="FOLG01000001">
    <property type="protein sequence ID" value="SFB82653.1"/>
    <property type="molecule type" value="Genomic_DNA"/>
</dbReference>
<name>A0A1I1ECK0_9RHOB</name>
<protein>
    <submittedName>
        <fullName evidence="4">Multidrug resistance efflux pump</fullName>
    </submittedName>
</protein>
<dbReference type="PANTHER" id="PTHR30386:SF24">
    <property type="entry name" value="MULTIDRUG RESISTANCE EFFLUX PUMP"/>
    <property type="match status" value="1"/>
</dbReference>
<dbReference type="PANTHER" id="PTHR30386">
    <property type="entry name" value="MEMBRANE FUSION SUBUNIT OF EMRAB-TOLC MULTIDRUG EFFLUX PUMP"/>
    <property type="match status" value="1"/>
</dbReference>
<keyword evidence="5" id="KW-1185">Reference proteome</keyword>
<organism evidence="4 5">
    <name type="scientific">Tropicimonas isoalkanivorans</name>
    <dbReference type="NCBI Taxonomy" id="441112"/>
    <lineage>
        <taxon>Bacteria</taxon>
        <taxon>Pseudomonadati</taxon>
        <taxon>Pseudomonadota</taxon>
        <taxon>Alphaproteobacteria</taxon>
        <taxon>Rhodobacterales</taxon>
        <taxon>Roseobacteraceae</taxon>
        <taxon>Tropicimonas</taxon>
    </lineage>
</organism>
<proteinExistence type="predicted"/>
<evidence type="ECO:0000259" key="2">
    <source>
        <dbReference type="Pfam" id="PF25917"/>
    </source>
</evidence>
<reference evidence="4 5" key="1">
    <citation type="submission" date="2016-10" db="EMBL/GenBank/DDBJ databases">
        <authorList>
            <person name="de Groot N.N."/>
        </authorList>
    </citation>
    <scope>NUCLEOTIDE SEQUENCE [LARGE SCALE GENOMIC DNA]</scope>
    <source>
        <strain evidence="4 5">DSM 19548</strain>
    </source>
</reference>
<dbReference type="Proteomes" id="UP000198728">
    <property type="component" value="Unassembled WGS sequence"/>
</dbReference>
<evidence type="ECO:0000256" key="1">
    <source>
        <dbReference type="SAM" id="Coils"/>
    </source>
</evidence>
<dbReference type="OrthoDB" id="9811754at2"/>
<accession>A0A1I1ECK0</accession>
<dbReference type="STRING" id="441112.SAMN04488094_101663"/>
<dbReference type="SUPFAM" id="SSF111369">
    <property type="entry name" value="HlyD-like secretion proteins"/>
    <property type="match status" value="2"/>
</dbReference>